<dbReference type="Gene3D" id="3.30.300.30">
    <property type="match status" value="3"/>
</dbReference>
<dbReference type="PROSITE" id="PS00012">
    <property type="entry name" value="PHOSPHOPANTETHEINE"/>
    <property type="match status" value="2"/>
</dbReference>
<accession>A0A0B5QEM0</accession>
<dbReference type="PANTHER" id="PTHR45527">
    <property type="entry name" value="NONRIBOSOMAL PEPTIDE SYNTHETASE"/>
    <property type="match status" value="1"/>
</dbReference>
<dbReference type="KEGG" id="cbei:LF65_04138"/>
<evidence type="ECO:0000313" key="9">
    <source>
        <dbReference type="Proteomes" id="UP000031866"/>
    </source>
</evidence>
<dbReference type="InterPro" id="IPR000873">
    <property type="entry name" value="AMP-dep_synth/lig_dom"/>
</dbReference>
<dbReference type="Pfam" id="PF13193">
    <property type="entry name" value="AMP-binding_C"/>
    <property type="match status" value="1"/>
</dbReference>
<dbReference type="InterPro" id="IPR010071">
    <property type="entry name" value="AA_adenyl_dom"/>
</dbReference>
<dbReference type="SUPFAM" id="SSF52777">
    <property type="entry name" value="CoA-dependent acyltransferases"/>
    <property type="match status" value="6"/>
</dbReference>
<dbReference type="PANTHER" id="PTHR45527:SF10">
    <property type="entry name" value="PYOCHELIN SYNTHASE PCHF"/>
    <property type="match status" value="1"/>
</dbReference>
<dbReference type="Gene3D" id="3.30.559.30">
    <property type="entry name" value="Nonribosomal peptide synthetase, condensation domain"/>
    <property type="match status" value="3"/>
</dbReference>
<dbReference type="SUPFAM" id="SSF56801">
    <property type="entry name" value="Acetyl-CoA synthetase-like"/>
    <property type="match status" value="3"/>
</dbReference>
<dbReference type="STRING" id="1520.LF65_04138"/>
<dbReference type="GO" id="GO:0044550">
    <property type="term" value="P:secondary metabolite biosynthetic process"/>
    <property type="evidence" value="ECO:0007669"/>
    <property type="project" value="TreeGrafter"/>
</dbReference>
<dbReference type="InterPro" id="IPR057737">
    <property type="entry name" value="Condensation_MtbB-like"/>
</dbReference>
<gene>
    <name evidence="8" type="ORF">LF65_04138</name>
</gene>
<comment type="cofactor">
    <cofactor evidence="1">
        <name>pantetheine 4'-phosphate</name>
        <dbReference type="ChEBI" id="CHEBI:47942"/>
    </cofactor>
</comment>
<protein>
    <recommendedName>
        <fullName evidence="7">Carrier domain-containing protein</fullName>
    </recommendedName>
</protein>
<dbReference type="NCBIfam" id="NF003417">
    <property type="entry name" value="PRK04813.1"/>
    <property type="match status" value="3"/>
</dbReference>
<dbReference type="Pfam" id="PF00668">
    <property type="entry name" value="Condensation"/>
    <property type="match status" value="3"/>
</dbReference>
<dbReference type="InterPro" id="IPR045851">
    <property type="entry name" value="AMP-bd_C_sf"/>
</dbReference>
<dbReference type="InterPro" id="IPR001242">
    <property type="entry name" value="Condensation_dom"/>
</dbReference>
<dbReference type="InterPro" id="IPR036736">
    <property type="entry name" value="ACP-like_sf"/>
</dbReference>
<dbReference type="SUPFAM" id="SSF47336">
    <property type="entry name" value="ACP-like"/>
    <property type="match status" value="3"/>
</dbReference>
<dbReference type="FunFam" id="3.40.50.980:FF:000001">
    <property type="entry name" value="Non-ribosomal peptide synthetase"/>
    <property type="match status" value="1"/>
</dbReference>
<keyword evidence="6" id="KW-0045">Antibiotic biosynthesis</keyword>
<evidence type="ECO:0000256" key="2">
    <source>
        <dbReference type="ARBA" id="ARBA00004924"/>
    </source>
</evidence>
<feature type="domain" description="Carrier" evidence="7">
    <location>
        <begin position="505"/>
        <end position="580"/>
    </location>
</feature>
<dbReference type="InterPro" id="IPR025110">
    <property type="entry name" value="AMP-bd_C"/>
</dbReference>
<dbReference type="FunFam" id="3.30.559.10:FF:000023">
    <property type="entry name" value="Non-ribosomal peptide synthetase"/>
    <property type="match status" value="1"/>
</dbReference>
<dbReference type="GO" id="GO:0017000">
    <property type="term" value="P:antibiotic biosynthetic process"/>
    <property type="evidence" value="ECO:0007669"/>
    <property type="project" value="UniProtKB-KW"/>
</dbReference>
<evidence type="ECO:0000256" key="5">
    <source>
        <dbReference type="ARBA" id="ARBA00022598"/>
    </source>
</evidence>
<name>A0A0B5QEM0_CLOBE</name>
<dbReference type="PROSITE" id="PS50075">
    <property type="entry name" value="CARRIER"/>
    <property type="match status" value="3"/>
</dbReference>
<dbReference type="Gene3D" id="3.30.559.10">
    <property type="entry name" value="Chloramphenicol acetyltransferase-like domain"/>
    <property type="match status" value="3"/>
</dbReference>
<dbReference type="Pfam" id="PF00550">
    <property type="entry name" value="PP-binding"/>
    <property type="match status" value="3"/>
</dbReference>
<feature type="domain" description="Carrier" evidence="7">
    <location>
        <begin position="1562"/>
        <end position="1637"/>
    </location>
</feature>
<sequence>MSNINNKINNAIEKYNSKIAIIEGNDQITYEEMGKRIDKMASFLTNMGVEKGRHIGIYMERSTEMIIAMFGVLKAGASYVPLDPSYPEARIKYMAQDSNCSLIISNITNDKAIFNNDIEIINIEKMSNETISTYINDTEIKTDDMAYIMYTSGSTGNPKGVIISHGNLCNVIEGGQKSIAIKAGEKVLLKTSICFALGIYEIFWPIFYGGTIVISKQGAEKDIFGISKIIEKNKVDIVTFVPSLFRRILKENDIQAIKQIKKVICAGEILDKDTVSMFYKISSGKLYNVYGMTELTGYAIFHECEEKNEEDLIPIGKLMSGISAFVLDEDKNIVKEGEAGELYIRGEVLSRGYYNMEAAYNEKIIKEEKLNNVPLFRTNDLVIYKDEKYYYKGRSDSLVKIRGNRVELKEIEAVISLVPGVKEAAVVASNDENKKLLAFIIEDKNNAGNIIEDARAEIKRKLPSYMYPSRWMLLEEMPCLPNGKRDNNKLKIMITDKTEVEVSNEIVTPLERFVINTYKEVLRLKTVNAENDFFEIGGDSLEILEVLRIVNEVCNVNIPLKKYVEDTRIKTIVNLIKKNQKSVESEKNIKYEVIPDKTNMNAPFQLTELQESYLFDRNSGMNICKIPTAGYAEFKCENYDKERFYRSLNAIIERHPMLKTCFTDNNMQVFKKDFTDIPIKERDLRNLNEEEKNNSINFERKKLLNSILEIMKAPLFKFTVNIIDNENAIIQMYFDALIMDGKSFNIFKKDLGRIYEGKELIPKGFNYSFYDYIQYKKWKKTTEKYKAAKEYWLNEIKDMPLNLELPLIGKAEKLENMTGAQKNCVISMEEYKILLEYAKEKGLSSFIVIFTVFSLVLSKWNRKQKFLICIPEAERADFSEEFEYMIGEFSNFLLFKFERNGKESFAELAKKNQKLLWEIKDNCDFSGTEILREIDKCNGNIGTGIVPVVFTSLLENEKSQNPFTVVYAESHTSNIYLDVVVQKVNGDIQIAFNYIKELFDEKVIEDMADAQRKITVELIKDKRAWDNSLVIDLPKEQKKIIDNVNATYEKFVYENIGDIINQNFDKYFDKVAVETINKKCTYGELKNEVIKFSGYLEEKGGKKGEPVCLLLDKGVNQVIAVLGCLWLGIPYMPLEEDTPIRRLRECIQNSKCKIIVCEEKKMGKALEISRNVINIENLSEMLIGKFYGTREPIKSEENDVFAVIHTSGSTGSPKAVMVEHKGILNCLKYTIDKFNITSEDAAIGITNLAHDMSMFDLFGMLIAGGKIVIPEAEYKKDPIHWMELIKECGVTIWNSVPAIMDMFLTTLEFHKFVINSKLRLVILGGDYLTLSIPKRLWKAVPACQIINVGGPTETTLWNIYHIVSKEDIEKNMIPYGSPIQNTKYHILNDLLEEVPIGVTGHLYCSGIGITKGYLGNRELTEERYVTHKNTGLRMYNTGDLGRFLPNGEIEFMGREDFQIKIHGKRIELGEIEKAILSYGGINSCYACFNMDEKEIIAFYMAEASYKDQKIKKYLADYLPIYMIPKEIVFVNKIPYTVNSKVDKKALLNDYYNNLKEEVKPEAFMIPLEGEIYQIYKEVLGIGKFSKEENFLMIGGDSLKAIELVNLIENKLGKRINIVEFFNNSSVKELAEFLNSGQCDLKANLEEETFRIDHDKKYEDFELSELQQAYLVGRKSEMSLGCVSTHGYLELECNDYDHDKFLRVLKKLVDRHEMLRCVICYEGTQHFVKNIGEINIPVNDIRMMSENEKKDFLLNLRQTMIKYQLDLEDIPLVRIQLCRVTDIRYIIHVYFDTIIIDGFSYEILYNELEQLYENENLELKPLEVDFRDYILYKEYLKTTEKYLEAKNYWISRIPQLPEAARLPLLRDPGEIAEIEGNLKECKLTAKEWINLEKAARERGLSTFVVLFTAFSKVIARWNSKRKILLNIPKFDRPQFHPDVNKLVGECSTFTLFEIETIPGETFYETCKRNQKQLWETEENSLFTGMEVLREIYKFNNNYGNALVPIVFSSILDLPQAPRNIFRTLYTETHTSQVWIDIDAQRCNDEIQFNWNCVKGLFDDEMLDNMVNMQMDILRKAAFIDGYWDERSILDLPETDKNIINNANATEKAFEFVSLSEQIDKSFYKFEKNIAIAALEEEYTYGELRLMVLSAAEYLKEAGIHKGDHVAIVLDKSVNQIVYVLAAIYIGAVYVPIEYDCPKHRLKNCIENVKCKLIITVSENIENIKHINAETLYVDKLKYRELNDLELFIGCEEDVFAIIHTSGSTGMPKAVLVKQKGIVNCINFTNNKFDVNENDSILALTNLAHDMSMFDIFGIIIAGGKIVIPNANSAKDPEHWIELIKKYNISIWNSVPAMLQMLVEVMEQSGEYKLLSYRLVIAGGDYFNVKLAKSLREMAANAKLINVGGPTETTLWNIYHEISDGDIENEKIPYGRPIDNTKYYILDENLEQLPIGVTGTLYCAGKGVTKGYFNDPETVREKYLIYKDGERIYNTGDLGRYLKNGEIEFMGREDFQVKINGKRIELGEIESTLNKYPGILLSVAKIGEDKKTIYAYYKSNKEYDTSKLKEYILQSLPYYMLPKYIIRVEDFPLSRTNKIDRRQLPEINEELNVIEEYTNLSESEMKILDIAKEILKVDKIKLSDNFFLSGGDSLKAIKFSGEIKKYFSVPYTLTELFEKPYFYQISEFIKNAETIDAQDELKEDIKNVLDGGKIEEMGLSPKEYEYAGEISYGQEGIWLHEMFHHSNLFTLIGTIDINGNVDKDKMYEALKQVVYCHDALRSVVNVNEDFEPVLLVKRNADFELIYRNIETPLELEKALLMLKEKSILIEDTNRNLFEFELWNTGKNKYKLVMEFHHAICDEGSFGIFIRDLKEAYNNQMILKEHKKHFYDYAHWERNDFDKKDVIEYWKEVLNKQKFIDIPKEKQKSFGVDIGKTVDIALDKTAIKKLENIFKKYQTTMYVGCLALFMRYLHEISGEKNICVGSPVSLRTALGMDEVIGLFVNETIFCCEIFNDEAFHELLARVKKMAANTLTRSLLPFEVIIRETKQAEEMKHLPFHIHFNYIDEHSDKKVQEEITFEAVDYVKSTLQHNFGLYVERRDENILMQFTYKNTYLEDEAAKEYAKEFNIYINEFINKEE</sequence>
<evidence type="ECO:0000256" key="3">
    <source>
        <dbReference type="ARBA" id="ARBA00022450"/>
    </source>
</evidence>
<dbReference type="CDD" id="cd19535">
    <property type="entry name" value="Cyc_NRPS"/>
    <property type="match status" value="1"/>
</dbReference>
<dbReference type="RefSeq" id="WP_041898589.1">
    <property type="nucleotide sequence ID" value="NZ_CP010086.2"/>
</dbReference>
<keyword evidence="4" id="KW-0597">Phosphoprotein</keyword>
<keyword evidence="5" id="KW-0436">Ligase</keyword>
<dbReference type="CDD" id="cd05930">
    <property type="entry name" value="A_NRPS"/>
    <property type="match status" value="1"/>
</dbReference>
<evidence type="ECO:0000313" key="8">
    <source>
        <dbReference type="EMBL" id="AJH00680.1"/>
    </source>
</evidence>
<dbReference type="GO" id="GO:0008610">
    <property type="term" value="P:lipid biosynthetic process"/>
    <property type="evidence" value="ECO:0007669"/>
    <property type="project" value="UniProtKB-ARBA"/>
</dbReference>
<dbReference type="GO" id="GO:0043041">
    <property type="term" value="P:amino acid activation for nonribosomal peptide biosynthetic process"/>
    <property type="evidence" value="ECO:0007669"/>
    <property type="project" value="TreeGrafter"/>
</dbReference>
<evidence type="ECO:0000256" key="4">
    <source>
        <dbReference type="ARBA" id="ARBA00022553"/>
    </source>
</evidence>
<keyword evidence="3" id="KW-0596">Phosphopantetheine</keyword>
<dbReference type="GO" id="GO:0031177">
    <property type="term" value="F:phosphopantetheine binding"/>
    <property type="evidence" value="ECO:0007669"/>
    <property type="project" value="TreeGrafter"/>
</dbReference>
<dbReference type="Gene3D" id="3.40.50.12780">
    <property type="entry name" value="N-terminal domain of ligase-like"/>
    <property type="match status" value="3"/>
</dbReference>
<proteinExistence type="predicted"/>
<organism evidence="8 9">
    <name type="scientific">Clostridium beijerinckii</name>
    <name type="common">Clostridium MP</name>
    <dbReference type="NCBI Taxonomy" id="1520"/>
    <lineage>
        <taxon>Bacteria</taxon>
        <taxon>Bacillati</taxon>
        <taxon>Bacillota</taxon>
        <taxon>Clostridia</taxon>
        <taxon>Eubacteriales</taxon>
        <taxon>Clostridiaceae</taxon>
        <taxon>Clostridium</taxon>
    </lineage>
</organism>
<dbReference type="Pfam" id="PF00501">
    <property type="entry name" value="AMP-binding"/>
    <property type="match status" value="3"/>
</dbReference>
<dbReference type="EMBL" id="CP010086">
    <property type="protein sequence ID" value="AJH00680.1"/>
    <property type="molecule type" value="Genomic_DNA"/>
</dbReference>
<reference evidence="9" key="1">
    <citation type="submission" date="2014-12" db="EMBL/GenBank/DDBJ databases">
        <title>Genome sequence of Clostridium beijerinckii strain 59B.</title>
        <authorList>
            <person name="Little G.T."/>
            <person name="Minton N.P."/>
        </authorList>
    </citation>
    <scope>NUCLEOTIDE SEQUENCE [LARGE SCALE GENOMIC DNA]</scope>
    <source>
        <strain evidence="9">59B</strain>
    </source>
</reference>
<dbReference type="Proteomes" id="UP000031866">
    <property type="component" value="Chromosome"/>
</dbReference>
<dbReference type="InterPro" id="IPR020845">
    <property type="entry name" value="AMP-binding_CS"/>
</dbReference>
<dbReference type="GO" id="GO:0016874">
    <property type="term" value="F:ligase activity"/>
    <property type="evidence" value="ECO:0007669"/>
    <property type="project" value="UniProtKB-KW"/>
</dbReference>
<dbReference type="InterPro" id="IPR006162">
    <property type="entry name" value="Ppantetheine_attach_site"/>
</dbReference>
<dbReference type="OrthoDB" id="51171at2"/>
<feature type="domain" description="Carrier" evidence="7">
    <location>
        <begin position="2612"/>
        <end position="2687"/>
    </location>
</feature>
<dbReference type="PROSITE" id="PS00455">
    <property type="entry name" value="AMP_BINDING"/>
    <property type="match status" value="3"/>
</dbReference>
<dbReference type="GO" id="GO:0005737">
    <property type="term" value="C:cytoplasm"/>
    <property type="evidence" value="ECO:0007669"/>
    <property type="project" value="TreeGrafter"/>
</dbReference>
<comment type="pathway">
    <text evidence="2">Siderophore biosynthesis.</text>
</comment>
<dbReference type="Gene3D" id="1.10.1200.10">
    <property type="entry name" value="ACP-like"/>
    <property type="match status" value="3"/>
</dbReference>
<dbReference type="InterPro" id="IPR023213">
    <property type="entry name" value="CAT-like_dom_sf"/>
</dbReference>
<dbReference type="InterPro" id="IPR042099">
    <property type="entry name" value="ANL_N_sf"/>
</dbReference>
<evidence type="ECO:0000256" key="1">
    <source>
        <dbReference type="ARBA" id="ARBA00001957"/>
    </source>
</evidence>
<evidence type="ECO:0000256" key="6">
    <source>
        <dbReference type="ARBA" id="ARBA00023194"/>
    </source>
</evidence>
<dbReference type="NCBIfam" id="TIGR01733">
    <property type="entry name" value="AA-adenyl-dom"/>
    <property type="match status" value="3"/>
</dbReference>
<evidence type="ECO:0000259" key="7">
    <source>
        <dbReference type="PROSITE" id="PS50075"/>
    </source>
</evidence>
<dbReference type="InterPro" id="IPR009081">
    <property type="entry name" value="PP-bd_ACP"/>
</dbReference>